<comment type="subcellular location">
    <subcellularLocation>
        <location evidence="1">Membrane</location>
        <topology evidence="1">Multi-pass membrane protein</topology>
    </subcellularLocation>
</comment>
<feature type="transmembrane region" description="Helical" evidence="5">
    <location>
        <begin position="145"/>
        <end position="163"/>
    </location>
</feature>
<feature type="transmembrane region" description="Helical" evidence="5">
    <location>
        <begin position="231"/>
        <end position="257"/>
    </location>
</feature>
<name>A0ABS8IQY5_9BURK</name>
<feature type="transmembrane region" description="Helical" evidence="5">
    <location>
        <begin position="269"/>
        <end position="287"/>
    </location>
</feature>
<feature type="domain" description="Sodium/calcium exchanger membrane region" evidence="6">
    <location>
        <begin position="204"/>
        <end position="346"/>
    </location>
</feature>
<evidence type="ECO:0000256" key="1">
    <source>
        <dbReference type="ARBA" id="ARBA00004141"/>
    </source>
</evidence>
<sequence length="351" mass="36421">MQGFDFGSYPIGVNFLIFSAAAGMVWIAGARLARYADQIARATGIGSGIIGLVLLGGITSLPEIAVGVFAAYSGTPALAVNNLLGGIAMQKAILAGVDGFIGREALTVIAATPGLLLQGAFSTLLLVIVAVAIVTKDYLVGGAGLWSWALLLAYGFSVWKISVASSRLPWQLREGLKPAEEPAAPVIEEGARGGRSLRGVARGTIVAALVILAAGFALSSTADAIADQSGLGANFIGAALLALATSLPELSTVIAAMRLRRYEMAIADIMGTSMFNVMLIFLVDAVYRGPPVLSLAGDFSLLAALLCILMAMIYLIGLVERNNRTIARFGVDSLVILAVYAGGMMLLFQLR</sequence>
<feature type="transmembrane region" description="Helical" evidence="5">
    <location>
        <begin position="299"/>
        <end position="319"/>
    </location>
</feature>
<evidence type="ECO:0000313" key="8">
    <source>
        <dbReference type="Proteomes" id="UP001198701"/>
    </source>
</evidence>
<gene>
    <name evidence="7" type="ORF">LMJ30_07630</name>
</gene>
<protein>
    <recommendedName>
        <fullName evidence="6">Sodium/calcium exchanger membrane region domain-containing protein</fullName>
    </recommendedName>
</protein>
<evidence type="ECO:0000256" key="3">
    <source>
        <dbReference type="ARBA" id="ARBA00022989"/>
    </source>
</evidence>
<dbReference type="EMBL" id="JAJHPV010000012">
    <property type="protein sequence ID" value="MCC6070821.1"/>
    <property type="molecule type" value="Genomic_DNA"/>
</dbReference>
<feature type="domain" description="Sodium/calcium exchanger membrane region" evidence="6">
    <location>
        <begin position="15"/>
        <end position="159"/>
    </location>
</feature>
<feature type="transmembrane region" description="Helical" evidence="5">
    <location>
        <begin position="200"/>
        <end position="219"/>
    </location>
</feature>
<evidence type="ECO:0000259" key="6">
    <source>
        <dbReference type="Pfam" id="PF01699"/>
    </source>
</evidence>
<dbReference type="Gene3D" id="1.20.1420.30">
    <property type="entry name" value="NCX, central ion-binding region"/>
    <property type="match status" value="1"/>
</dbReference>
<evidence type="ECO:0000313" key="7">
    <source>
        <dbReference type="EMBL" id="MCC6070821.1"/>
    </source>
</evidence>
<dbReference type="InterPro" id="IPR004837">
    <property type="entry name" value="NaCa_Exmemb"/>
</dbReference>
<dbReference type="RefSeq" id="WP_229431745.1">
    <property type="nucleotide sequence ID" value="NZ_JAJHPV010000012.1"/>
</dbReference>
<feature type="transmembrane region" description="Helical" evidence="5">
    <location>
        <begin position="39"/>
        <end position="58"/>
    </location>
</feature>
<comment type="caution">
    <text evidence="7">The sequence shown here is derived from an EMBL/GenBank/DDBJ whole genome shotgun (WGS) entry which is preliminary data.</text>
</comment>
<evidence type="ECO:0000256" key="4">
    <source>
        <dbReference type="ARBA" id="ARBA00023136"/>
    </source>
</evidence>
<dbReference type="Pfam" id="PF01699">
    <property type="entry name" value="Na_Ca_ex"/>
    <property type="match status" value="2"/>
</dbReference>
<dbReference type="Proteomes" id="UP001198701">
    <property type="component" value="Unassembled WGS sequence"/>
</dbReference>
<keyword evidence="2 5" id="KW-0812">Transmembrane</keyword>
<dbReference type="InterPro" id="IPR044880">
    <property type="entry name" value="NCX_ion-bd_dom_sf"/>
</dbReference>
<reference evidence="7 8" key="1">
    <citation type="submission" date="2021-11" db="EMBL/GenBank/DDBJ databases">
        <authorList>
            <person name="Huq M.A."/>
        </authorList>
    </citation>
    <scope>NUCLEOTIDE SEQUENCE [LARGE SCALE GENOMIC DNA]</scope>
    <source>
        <strain evidence="7 8">MAHUQ-52</strain>
    </source>
</reference>
<organism evidence="7 8">
    <name type="scientific">Massilia agrisoli</name>
    <dbReference type="NCBI Taxonomy" id="2892444"/>
    <lineage>
        <taxon>Bacteria</taxon>
        <taxon>Pseudomonadati</taxon>
        <taxon>Pseudomonadota</taxon>
        <taxon>Betaproteobacteria</taxon>
        <taxon>Burkholderiales</taxon>
        <taxon>Oxalobacteraceae</taxon>
        <taxon>Telluria group</taxon>
        <taxon>Massilia</taxon>
    </lineage>
</organism>
<proteinExistence type="predicted"/>
<keyword evidence="8" id="KW-1185">Reference proteome</keyword>
<feature type="transmembrane region" description="Helical" evidence="5">
    <location>
        <begin position="64"/>
        <end position="84"/>
    </location>
</feature>
<evidence type="ECO:0000256" key="5">
    <source>
        <dbReference type="SAM" id="Phobius"/>
    </source>
</evidence>
<accession>A0ABS8IQY5</accession>
<feature type="transmembrane region" description="Helical" evidence="5">
    <location>
        <begin position="6"/>
        <end position="27"/>
    </location>
</feature>
<keyword evidence="4 5" id="KW-0472">Membrane</keyword>
<evidence type="ECO:0000256" key="2">
    <source>
        <dbReference type="ARBA" id="ARBA00022692"/>
    </source>
</evidence>
<feature type="transmembrane region" description="Helical" evidence="5">
    <location>
        <begin position="105"/>
        <end position="133"/>
    </location>
</feature>
<keyword evidence="3 5" id="KW-1133">Transmembrane helix</keyword>
<feature type="transmembrane region" description="Helical" evidence="5">
    <location>
        <begin position="331"/>
        <end position="350"/>
    </location>
</feature>